<comment type="similarity">
    <text evidence="1">Belongs to the HyuE racemase family.</text>
</comment>
<dbReference type="Proteomes" id="UP000278222">
    <property type="component" value="Unassembled WGS sequence"/>
</dbReference>
<protein>
    <recommendedName>
        <fullName evidence="4">Asp/Glu/hydantoin racemase</fullName>
    </recommendedName>
</protein>
<accession>A0A3N1MLT9</accession>
<dbReference type="GO" id="GO:0047661">
    <property type="term" value="F:amino-acid racemase activity"/>
    <property type="evidence" value="ECO:0007669"/>
    <property type="project" value="InterPro"/>
</dbReference>
<dbReference type="Pfam" id="PF01177">
    <property type="entry name" value="Asp_Glu_race"/>
    <property type="match status" value="1"/>
</dbReference>
<reference evidence="2 3" key="1">
    <citation type="submission" date="2018-11" db="EMBL/GenBank/DDBJ databases">
        <title>Genomic Encyclopedia of Type Strains, Phase IV (KMG-IV): sequencing the most valuable type-strain genomes for metagenomic binning, comparative biology and taxonomic classification.</title>
        <authorList>
            <person name="Goeker M."/>
        </authorList>
    </citation>
    <scope>NUCLEOTIDE SEQUENCE [LARGE SCALE GENOMIC DNA]</scope>
    <source>
        <strain evidence="2 3">DSM 5900</strain>
    </source>
</reference>
<evidence type="ECO:0000313" key="2">
    <source>
        <dbReference type="EMBL" id="ROQ01966.1"/>
    </source>
</evidence>
<dbReference type="RefSeq" id="WP_123688672.1">
    <property type="nucleotide sequence ID" value="NZ_AP019700.1"/>
</dbReference>
<name>A0A3N1MLT9_9PROT</name>
<evidence type="ECO:0000313" key="3">
    <source>
        <dbReference type="Proteomes" id="UP000278222"/>
    </source>
</evidence>
<dbReference type="Gene3D" id="3.40.50.12500">
    <property type="match status" value="1"/>
</dbReference>
<sequence>MAKQLAFVHTVPGLVPTFADLARANMPGWETFNIVDESLLRNTIRSGRLTEATMRRVAGHVWSAVDAGADAVLVTCSSIGPAVDATRALCPVPLFRIDQEMADRAVATGARIGVLATLNSTLQPTRDLVARRAEQAGRSVEIRDDVCQGAFEALQRGDRDGHDRAVADALLRMIPTVDVIVLAQASMARVVDTLPAGTVTVPVLTSPGSAMERLAAELPAA</sequence>
<dbReference type="OrthoDB" id="978447at2"/>
<organism evidence="2 3">
    <name type="scientific">Stella humosa</name>
    <dbReference type="NCBI Taxonomy" id="94"/>
    <lineage>
        <taxon>Bacteria</taxon>
        <taxon>Pseudomonadati</taxon>
        <taxon>Pseudomonadota</taxon>
        <taxon>Alphaproteobacteria</taxon>
        <taxon>Rhodospirillales</taxon>
        <taxon>Stellaceae</taxon>
        <taxon>Stella</taxon>
    </lineage>
</organism>
<proteinExistence type="inferred from homology"/>
<dbReference type="AlphaFoldDB" id="A0A3N1MLT9"/>
<dbReference type="InterPro" id="IPR015942">
    <property type="entry name" value="Asp/Glu/hydantoin_racemase"/>
</dbReference>
<dbReference type="EMBL" id="RJKX01000011">
    <property type="protein sequence ID" value="ROQ01966.1"/>
    <property type="molecule type" value="Genomic_DNA"/>
</dbReference>
<gene>
    <name evidence="2" type="ORF">EDC65_1153</name>
</gene>
<evidence type="ECO:0008006" key="4">
    <source>
        <dbReference type="Google" id="ProtNLM"/>
    </source>
</evidence>
<evidence type="ECO:0000256" key="1">
    <source>
        <dbReference type="ARBA" id="ARBA00038414"/>
    </source>
</evidence>
<keyword evidence="3" id="KW-1185">Reference proteome</keyword>
<comment type="caution">
    <text evidence="2">The sequence shown here is derived from an EMBL/GenBank/DDBJ whole genome shotgun (WGS) entry which is preliminary data.</text>
</comment>
<dbReference type="InterPro" id="IPR053714">
    <property type="entry name" value="Iso_Racemase_Enz_sf"/>
</dbReference>